<name>A0AB34III8_PRYPA</name>
<comment type="caution">
    <text evidence="2">The sequence shown here is derived from an EMBL/GenBank/DDBJ whole genome shotgun (WGS) entry which is preliminary data.</text>
</comment>
<feature type="compositionally biased region" description="Polar residues" evidence="1">
    <location>
        <begin position="86"/>
        <end position="98"/>
    </location>
</feature>
<keyword evidence="3" id="KW-1185">Reference proteome</keyword>
<sequence>MSLSSRASRISALRKLNDENCLAAQTACSSAHFDELAALLRDCSLVRHLNDVHLQAELDNLVHAARYASADPPGLGDDEEPAVHQPSATSPARRSQPSWLGSWSLPAGGFSAVLTRMRTLRKVLAALPRAQSGRPADARLAASCVQTWAPLSDFRLYLPTDRHPRLDAAVGFHLLQLRRPATCEAVVRLLLASLFHAEVTPHAMPLVGWGLSRGSLSATAAATAVPSPPRLLPTEPSCVGLLSLFTRSDTLQTLFSDSQPPPRAELYPEEQPSKPRRIAAEQAGQSDELARCSEGSRCSNGSRSPTRRRVPLLPLHVVPSSATDFPSISREPLPPPPADAASGFGDFVLFAVAHTLAIAQDAFELQHSELELRSIALLPTDWLTYRGQPLSASPTLDYEWSGYKYSFRTPRVIPVLGGVPGAMLSASARLDGVLIDGPPPSFTPALTEQSDLHSFWQSARREGLPCGELVRRRLDALFERNVTFNIHTCDPWEQYRVGEAVRTPPRRGCSPRSVDAPAWSHPNNQSVHSTLDCEWFPPAEVGGGGWTERRDCSAALLASFPLDKIESLCERADAIANGAHADLDAGEAWLVGRAQKLEQVRATARAAAAAHGEARQNREREAAKSSLVLQELSSKRVDAACQKGFDGIGDLFIELLGSDVWERTVMQVPDDWDEDEALKNLADVLTKGAGSPHFWLLLPTIES</sequence>
<protein>
    <submittedName>
        <fullName evidence="2">Uncharacterized protein</fullName>
    </submittedName>
</protein>
<evidence type="ECO:0000313" key="3">
    <source>
        <dbReference type="Proteomes" id="UP001515480"/>
    </source>
</evidence>
<feature type="region of interest" description="Disordered" evidence="1">
    <location>
        <begin position="503"/>
        <end position="523"/>
    </location>
</feature>
<dbReference type="Proteomes" id="UP001515480">
    <property type="component" value="Unassembled WGS sequence"/>
</dbReference>
<evidence type="ECO:0000313" key="2">
    <source>
        <dbReference type="EMBL" id="KAL1499199.1"/>
    </source>
</evidence>
<organism evidence="2 3">
    <name type="scientific">Prymnesium parvum</name>
    <name type="common">Toxic golden alga</name>
    <dbReference type="NCBI Taxonomy" id="97485"/>
    <lineage>
        <taxon>Eukaryota</taxon>
        <taxon>Haptista</taxon>
        <taxon>Haptophyta</taxon>
        <taxon>Prymnesiophyceae</taxon>
        <taxon>Prymnesiales</taxon>
        <taxon>Prymnesiaceae</taxon>
        <taxon>Prymnesium</taxon>
    </lineage>
</organism>
<reference evidence="2 3" key="1">
    <citation type="journal article" date="2024" name="Science">
        <title>Giant polyketide synthase enzymes in the biosynthesis of giant marine polyether toxins.</title>
        <authorList>
            <person name="Fallon T.R."/>
            <person name="Shende V.V."/>
            <person name="Wierzbicki I.H."/>
            <person name="Pendleton A.L."/>
            <person name="Watervoot N.F."/>
            <person name="Auber R.P."/>
            <person name="Gonzalez D.J."/>
            <person name="Wisecaver J.H."/>
            <person name="Moore B.S."/>
        </authorList>
    </citation>
    <scope>NUCLEOTIDE SEQUENCE [LARGE SCALE GENOMIC DNA]</scope>
    <source>
        <strain evidence="2 3">12B1</strain>
    </source>
</reference>
<dbReference type="AlphaFoldDB" id="A0AB34III8"/>
<evidence type="ECO:0000256" key="1">
    <source>
        <dbReference type="SAM" id="MobiDB-lite"/>
    </source>
</evidence>
<feature type="region of interest" description="Disordered" evidence="1">
    <location>
        <begin position="254"/>
        <end position="307"/>
    </location>
</feature>
<feature type="region of interest" description="Disordered" evidence="1">
    <location>
        <begin position="69"/>
        <end position="98"/>
    </location>
</feature>
<dbReference type="EMBL" id="JBGBPQ010000026">
    <property type="protein sequence ID" value="KAL1499199.1"/>
    <property type="molecule type" value="Genomic_DNA"/>
</dbReference>
<gene>
    <name evidence="2" type="ORF">AB1Y20_013707</name>
</gene>
<accession>A0AB34III8</accession>
<proteinExistence type="predicted"/>